<keyword evidence="9" id="KW-0627">Porphyrin biosynthesis</keyword>
<evidence type="ECO:0000256" key="6">
    <source>
        <dbReference type="ARBA" id="ARBA00016519"/>
    </source>
</evidence>
<dbReference type="AlphaFoldDB" id="A0AAV9X244"/>
<dbReference type="EMBL" id="JAVHJO010000011">
    <property type="protein sequence ID" value="KAK6533419.1"/>
    <property type="molecule type" value="Genomic_DNA"/>
</dbReference>
<evidence type="ECO:0000256" key="9">
    <source>
        <dbReference type="ARBA" id="ARBA00023244"/>
    </source>
</evidence>
<dbReference type="FunFam" id="3.40.190.10:FF:000086">
    <property type="entry name" value="Probable porphobilinogen deaminase"/>
    <property type="match status" value="1"/>
</dbReference>
<evidence type="ECO:0000256" key="2">
    <source>
        <dbReference type="ARBA" id="ARBA00002869"/>
    </source>
</evidence>
<keyword evidence="16" id="KW-1185">Reference proteome</keyword>
<dbReference type="PANTHER" id="PTHR11557">
    <property type="entry name" value="PORPHOBILINOGEN DEAMINASE"/>
    <property type="match status" value="1"/>
</dbReference>
<dbReference type="InterPro" id="IPR022419">
    <property type="entry name" value="Porphobilin_deaminase_cofac_BS"/>
</dbReference>
<evidence type="ECO:0000256" key="7">
    <source>
        <dbReference type="ARBA" id="ARBA00022679"/>
    </source>
</evidence>
<dbReference type="NCBIfam" id="TIGR00212">
    <property type="entry name" value="hemC"/>
    <property type="match status" value="1"/>
</dbReference>
<dbReference type="InterPro" id="IPR022417">
    <property type="entry name" value="Porphobilin_deaminase_N"/>
</dbReference>
<evidence type="ECO:0000256" key="3">
    <source>
        <dbReference type="ARBA" id="ARBA00004735"/>
    </source>
</evidence>
<comment type="function">
    <text evidence="2">Tetrapolymerization of the monopyrrole PBG into the hydroxymethylbilane pre-uroporphyrinogen in several discrete steps.</text>
</comment>
<comment type="cofactor">
    <cofactor evidence="1">
        <name>dipyrromethane</name>
        <dbReference type="ChEBI" id="CHEBI:60342"/>
    </cofactor>
</comment>
<dbReference type="SUPFAM" id="SSF54782">
    <property type="entry name" value="Porphobilinogen deaminase (hydroxymethylbilane synthase), C-terminal domain"/>
    <property type="match status" value="1"/>
</dbReference>
<dbReference type="GO" id="GO:0005737">
    <property type="term" value="C:cytoplasm"/>
    <property type="evidence" value="ECO:0007669"/>
    <property type="project" value="TreeGrafter"/>
</dbReference>
<dbReference type="GO" id="GO:0004418">
    <property type="term" value="F:hydroxymethylbilane synthase activity"/>
    <property type="evidence" value="ECO:0007669"/>
    <property type="project" value="UniProtKB-EC"/>
</dbReference>
<evidence type="ECO:0000256" key="12">
    <source>
        <dbReference type="ARBA" id="ARBA00048169"/>
    </source>
</evidence>
<organism evidence="15 16">
    <name type="scientific">Orbilia ellipsospora</name>
    <dbReference type="NCBI Taxonomy" id="2528407"/>
    <lineage>
        <taxon>Eukaryota</taxon>
        <taxon>Fungi</taxon>
        <taxon>Dikarya</taxon>
        <taxon>Ascomycota</taxon>
        <taxon>Pezizomycotina</taxon>
        <taxon>Orbiliomycetes</taxon>
        <taxon>Orbiliales</taxon>
        <taxon>Orbiliaceae</taxon>
        <taxon>Orbilia</taxon>
    </lineage>
</organism>
<dbReference type="HAMAP" id="MF_00260">
    <property type="entry name" value="Porphobil_deam"/>
    <property type="match status" value="1"/>
</dbReference>
<comment type="pathway">
    <text evidence="3">Porphyrin-containing compound metabolism; protoporphyrin-IX biosynthesis; coproporphyrinogen-III from 5-aminolevulinate: step 2/4.</text>
</comment>
<dbReference type="PANTHER" id="PTHR11557:SF0">
    <property type="entry name" value="PORPHOBILINOGEN DEAMINASE"/>
    <property type="match status" value="1"/>
</dbReference>
<dbReference type="SUPFAM" id="SSF53850">
    <property type="entry name" value="Periplasmic binding protein-like II"/>
    <property type="match status" value="1"/>
</dbReference>
<feature type="domain" description="Porphobilinogen deaminase N-terminal" evidence="13">
    <location>
        <begin position="17"/>
        <end position="228"/>
    </location>
</feature>
<gene>
    <name evidence="15" type="primary">HEM3</name>
    <name evidence="15" type="ORF">TWF694_002361</name>
</gene>
<keyword evidence="7" id="KW-0808">Transferase</keyword>
<reference evidence="15 16" key="1">
    <citation type="submission" date="2019-10" db="EMBL/GenBank/DDBJ databases">
        <authorList>
            <person name="Palmer J.M."/>
        </authorList>
    </citation>
    <scope>NUCLEOTIDE SEQUENCE [LARGE SCALE GENOMIC DNA]</scope>
    <source>
        <strain evidence="15 16">TWF694</strain>
    </source>
</reference>
<evidence type="ECO:0000256" key="10">
    <source>
        <dbReference type="ARBA" id="ARBA00030685"/>
    </source>
</evidence>
<comment type="similarity">
    <text evidence="4">Belongs to the HMBS family.</text>
</comment>
<dbReference type="PRINTS" id="PR00151">
    <property type="entry name" value="PORPHBDMNASE"/>
</dbReference>
<dbReference type="Gene3D" id="3.30.160.40">
    <property type="entry name" value="Porphobilinogen deaminase, C-terminal domain"/>
    <property type="match status" value="1"/>
</dbReference>
<evidence type="ECO:0000256" key="11">
    <source>
        <dbReference type="ARBA" id="ARBA00033064"/>
    </source>
</evidence>
<sequence>MSDETSTQPAATGKVYRIGTRSSRLAMVQTNIVRDALLAVHPDATFEITSMKTMGDKDKVTALHSFGAKSLWTLELEALLLEKQVDLIVHSLKDMPTQLPPGCILGSVLEREDPRDALVMKAGSPYKSLDDLPPGSVVGTSSVRRGAQILKRHPHLKLENARGNVDTRLRKLDDPSSPYACIILAAAGLHRLSLGDRITSYLSHPTLLHAVGQGAIGVEIRSQDPEIANLVAPLTHTPTYLCCLAERQLMRTLEGGCSVPIGVETKFVPSVEGGEVEEGSNTNKIHFRASVSSVDGTESVEVEDTLSLDMEGETAVKLSPTRAEDVGRLMAVRMLDKGAGTILEAIQRSKDTDPQAAKVAEKEEEVEKQMRNLIEGQGASE</sequence>
<dbReference type="PROSITE" id="PS00533">
    <property type="entry name" value="PORPHOBILINOGEN_DEAM"/>
    <property type="match status" value="1"/>
</dbReference>
<evidence type="ECO:0000256" key="4">
    <source>
        <dbReference type="ARBA" id="ARBA00005638"/>
    </source>
</evidence>
<comment type="catalytic activity">
    <reaction evidence="12">
        <text>4 porphobilinogen + H2O = hydroxymethylbilane + 4 NH4(+)</text>
        <dbReference type="Rhea" id="RHEA:13185"/>
        <dbReference type="ChEBI" id="CHEBI:15377"/>
        <dbReference type="ChEBI" id="CHEBI:28938"/>
        <dbReference type="ChEBI" id="CHEBI:57845"/>
        <dbReference type="ChEBI" id="CHEBI:58126"/>
        <dbReference type="EC" id="2.5.1.61"/>
    </reaction>
</comment>
<comment type="caution">
    <text evidence="15">The sequence shown here is derived from an EMBL/GenBank/DDBJ whole genome shotgun (WGS) entry which is preliminary data.</text>
</comment>
<evidence type="ECO:0000256" key="5">
    <source>
        <dbReference type="ARBA" id="ARBA00012655"/>
    </source>
</evidence>
<protein>
    <recommendedName>
        <fullName evidence="6">Porphobilinogen deaminase</fullName>
        <ecNumber evidence="5">2.5.1.61</ecNumber>
    </recommendedName>
    <alternativeName>
        <fullName evidence="11">Hydroxymethylbilane synthase</fullName>
    </alternativeName>
    <alternativeName>
        <fullName evidence="10">Pre-uroporphyrinogen synthase</fullName>
    </alternativeName>
</protein>
<evidence type="ECO:0000259" key="14">
    <source>
        <dbReference type="Pfam" id="PF03900"/>
    </source>
</evidence>
<proteinExistence type="inferred from homology"/>
<accession>A0AAV9X244</accession>
<evidence type="ECO:0000256" key="8">
    <source>
        <dbReference type="ARBA" id="ARBA00023133"/>
    </source>
</evidence>
<dbReference type="InterPro" id="IPR022418">
    <property type="entry name" value="Porphobilinogen_deaminase_C"/>
</dbReference>
<dbReference type="FunFam" id="3.40.190.10:FF:000005">
    <property type="entry name" value="Porphobilinogen deaminase"/>
    <property type="match status" value="1"/>
</dbReference>
<evidence type="ECO:0000313" key="15">
    <source>
        <dbReference type="EMBL" id="KAK6533419.1"/>
    </source>
</evidence>
<dbReference type="InterPro" id="IPR036803">
    <property type="entry name" value="Porphobilinogen_deaminase_C_sf"/>
</dbReference>
<name>A0AAV9X244_9PEZI</name>
<dbReference type="InterPro" id="IPR000860">
    <property type="entry name" value="HemC"/>
</dbReference>
<dbReference type="Pfam" id="PF01379">
    <property type="entry name" value="Porphobil_deam"/>
    <property type="match status" value="1"/>
</dbReference>
<evidence type="ECO:0000313" key="16">
    <source>
        <dbReference type="Proteomes" id="UP001365542"/>
    </source>
</evidence>
<feature type="domain" description="Porphobilinogen deaminase C-terminal" evidence="14">
    <location>
        <begin position="240"/>
        <end position="335"/>
    </location>
</feature>
<evidence type="ECO:0000259" key="13">
    <source>
        <dbReference type="Pfam" id="PF01379"/>
    </source>
</evidence>
<dbReference type="Gene3D" id="3.40.190.10">
    <property type="entry name" value="Periplasmic binding protein-like II"/>
    <property type="match status" value="2"/>
</dbReference>
<evidence type="ECO:0000256" key="1">
    <source>
        <dbReference type="ARBA" id="ARBA00001916"/>
    </source>
</evidence>
<dbReference type="EC" id="2.5.1.61" evidence="5"/>
<dbReference type="CDD" id="cd13645">
    <property type="entry name" value="PBP2_HuPBGD_like"/>
    <property type="match status" value="1"/>
</dbReference>
<dbReference type="Proteomes" id="UP001365542">
    <property type="component" value="Unassembled WGS sequence"/>
</dbReference>
<keyword evidence="8" id="KW-0350">Heme biosynthesis</keyword>
<dbReference type="Pfam" id="PF03900">
    <property type="entry name" value="Porphobil_deamC"/>
    <property type="match status" value="1"/>
</dbReference>
<dbReference type="GO" id="GO:0006783">
    <property type="term" value="P:heme biosynthetic process"/>
    <property type="evidence" value="ECO:0007669"/>
    <property type="project" value="UniProtKB-KW"/>
</dbReference>